<evidence type="ECO:0000313" key="9">
    <source>
        <dbReference type="EMBL" id="KRM09959.1"/>
    </source>
</evidence>
<feature type="transmembrane region" description="Helical" evidence="7">
    <location>
        <begin position="47"/>
        <end position="64"/>
    </location>
</feature>
<dbReference type="AlphaFoldDB" id="A0A0R1VWJ7"/>
<evidence type="ECO:0000256" key="3">
    <source>
        <dbReference type="ARBA" id="ARBA00022475"/>
    </source>
</evidence>
<organism evidence="9 10">
    <name type="scientific">Lapidilactobacillus concavus DSM 17758</name>
    <dbReference type="NCBI Taxonomy" id="1423735"/>
    <lineage>
        <taxon>Bacteria</taxon>
        <taxon>Bacillati</taxon>
        <taxon>Bacillota</taxon>
        <taxon>Bacilli</taxon>
        <taxon>Lactobacillales</taxon>
        <taxon>Lactobacillaceae</taxon>
        <taxon>Lapidilactobacillus</taxon>
    </lineage>
</organism>
<evidence type="ECO:0000256" key="7">
    <source>
        <dbReference type="SAM" id="Phobius"/>
    </source>
</evidence>
<comment type="similarity">
    <text evidence="2">Belongs to the MgtC/SapB family.</text>
</comment>
<dbReference type="Pfam" id="PF02308">
    <property type="entry name" value="MgtC"/>
    <property type="match status" value="1"/>
</dbReference>
<accession>A0A0R1VWJ7</accession>
<dbReference type="PANTHER" id="PTHR33778">
    <property type="entry name" value="PROTEIN MGTC"/>
    <property type="match status" value="1"/>
</dbReference>
<keyword evidence="4 7" id="KW-0812">Transmembrane</keyword>
<dbReference type="InterPro" id="IPR003416">
    <property type="entry name" value="MgtC/SapB/SrpB/YhiD_fam"/>
</dbReference>
<dbReference type="Proteomes" id="UP000051315">
    <property type="component" value="Unassembled WGS sequence"/>
</dbReference>
<protein>
    <submittedName>
        <fullName evidence="9">Integral membrane protein</fullName>
    </submittedName>
</protein>
<dbReference type="PATRIC" id="fig|1423735.3.peg.1582"/>
<dbReference type="InterPro" id="IPR049177">
    <property type="entry name" value="MgtC_SapB_SrpB_YhiD_N"/>
</dbReference>
<reference evidence="9 10" key="1">
    <citation type="journal article" date="2015" name="Genome Announc.">
        <title>Expanding the biotechnology potential of lactobacilli through comparative genomics of 213 strains and associated genera.</title>
        <authorList>
            <person name="Sun Z."/>
            <person name="Harris H.M."/>
            <person name="McCann A."/>
            <person name="Guo C."/>
            <person name="Argimon S."/>
            <person name="Zhang W."/>
            <person name="Yang X."/>
            <person name="Jeffery I.B."/>
            <person name="Cooney J.C."/>
            <person name="Kagawa T.F."/>
            <person name="Liu W."/>
            <person name="Song Y."/>
            <person name="Salvetti E."/>
            <person name="Wrobel A."/>
            <person name="Rasinkangas P."/>
            <person name="Parkhill J."/>
            <person name="Rea M.C."/>
            <person name="O'Sullivan O."/>
            <person name="Ritari J."/>
            <person name="Douillard F.P."/>
            <person name="Paul Ross R."/>
            <person name="Yang R."/>
            <person name="Briner A.E."/>
            <person name="Felis G.E."/>
            <person name="de Vos W.M."/>
            <person name="Barrangou R."/>
            <person name="Klaenhammer T.R."/>
            <person name="Caufield P.W."/>
            <person name="Cui Y."/>
            <person name="Zhang H."/>
            <person name="O'Toole P.W."/>
        </authorList>
    </citation>
    <scope>NUCLEOTIDE SEQUENCE [LARGE SCALE GENOMIC DNA]</scope>
    <source>
        <strain evidence="9 10">DSM 17758</strain>
    </source>
</reference>
<dbReference type="EMBL" id="AZFX01000041">
    <property type="protein sequence ID" value="KRM09959.1"/>
    <property type="molecule type" value="Genomic_DNA"/>
</dbReference>
<evidence type="ECO:0000256" key="2">
    <source>
        <dbReference type="ARBA" id="ARBA00009298"/>
    </source>
</evidence>
<keyword evidence="10" id="KW-1185">Reference proteome</keyword>
<name>A0A0R1VWJ7_9LACO</name>
<evidence type="ECO:0000313" key="10">
    <source>
        <dbReference type="Proteomes" id="UP000051315"/>
    </source>
</evidence>
<feature type="transmembrane region" description="Helical" evidence="7">
    <location>
        <begin position="76"/>
        <end position="99"/>
    </location>
</feature>
<comment type="caution">
    <text evidence="9">The sequence shown here is derived from an EMBL/GenBank/DDBJ whole genome shotgun (WGS) entry which is preliminary data.</text>
</comment>
<keyword evidence="5 7" id="KW-1133">Transmembrane helix</keyword>
<sequence>MITYLGITFYLLFKNHHHTRVKNGIVDSKRIFERNFFMTLTVTTTEILVRLLTTVFIAGLIGYDREQKNHPAGIRTHILVCVGACVIAMIQQEIGFQSIVFAKAYPQFSGVVRSDEARLIAQVVSGIGFLGAGTIVITRHAVTGLTTAASLWATAGLGLAIGMGYYRIAFLSAIVVILVLSLLKKVIKVHTYKRVEIKYSHKADSKELIDQYFKKQKIHVANVSFKAETIDEKKIYTNIYAIEIPKHLDYTKIVEDLSQFDHMYQVRLISI</sequence>
<dbReference type="STRING" id="1423735.FC15_GL001531"/>
<dbReference type="PANTHER" id="PTHR33778:SF1">
    <property type="entry name" value="MAGNESIUM TRANSPORTER YHID-RELATED"/>
    <property type="match status" value="1"/>
</dbReference>
<feature type="transmembrane region" description="Helical" evidence="7">
    <location>
        <begin position="168"/>
        <end position="187"/>
    </location>
</feature>
<proteinExistence type="inferred from homology"/>
<dbReference type="PRINTS" id="PR01837">
    <property type="entry name" value="MGTCSAPBPROT"/>
</dbReference>
<evidence type="ECO:0000256" key="6">
    <source>
        <dbReference type="ARBA" id="ARBA00023136"/>
    </source>
</evidence>
<keyword evidence="6 7" id="KW-0472">Membrane</keyword>
<evidence type="ECO:0000256" key="1">
    <source>
        <dbReference type="ARBA" id="ARBA00004651"/>
    </source>
</evidence>
<feature type="domain" description="MgtC/SapB/SrpB/YhiD N-terminal" evidence="8">
    <location>
        <begin position="51"/>
        <end position="186"/>
    </location>
</feature>
<comment type="subcellular location">
    <subcellularLocation>
        <location evidence="1">Cell membrane</location>
        <topology evidence="1">Multi-pass membrane protein</topology>
    </subcellularLocation>
</comment>
<feature type="transmembrane region" description="Helical" evidence="7">
    <location>
        <begin position="119"/>
        <end position="137"/>
    </location>
</feature>
<evidence type="ECO:0000256" key="4">
    <source>
        <dbReference type="ARBA" id="ARBA00022692"/>
    </source>
</evidence>
<evidence type="ECO:0000256" key="5">
    <source>
        <dbReference type="ARBA" id="ARBA00022989"/>
    </source>
</evidence>
<dbReference type="GO" id="GO:0005886">
    <property type="term" value="C:plasma membrane"/>
    <property type="evidence" value="ECO:0007669"/>
    <property type="project" value="UniProtKB-SubCell"/>
</dbReference>
<evidence type="ECO:0000259" key="8">
    <source>
        <dbReference type="Pfam" id="PF02308"/>
    </source>
</evidence>
<keyword evidence="3" id="KW-1003">Cell membrane</keyword>
<gene>
    <name evidence="9" type="ORF">FC15_GL001531</name>
</gene>